<evidence type="ECO:0000313" key="2">
    <source>
        <dbReference type="Proteomes" id="UP000217838"/>
    </source>
</evidence>
<proteinExistence type="predicted"/>
<name>A0A2A4YA06_UNCAE</name>
<protein>
    <submittedName>
        <fullName evidence="1">Uncharacterized protein</fullName>
    </submittedName>
</protein>
<organism evidence="1 2">
    <name type="scientific">Aerophobetes bacterium</name>
    <dbReference type="NCBI Taxonomy" id="2030807"/>
    <lineage>
        <taxon>Bacteria</taxon>
        <taxon>Candidatus Aerophobota</taxon>
    </lineage>
</organism>
<gene>
    <name evidence="1" type="ORF">COB11_08605</name>
</gene>
<evidence type="ECO:0000313" key="1">
    <source>
        <dbReference type="EMBL" id="PCI91217.1"/>
    </source>
</evidence>
<reference evidence="2" key="1">
    <citation type="submission" date="2017-08" db="EMBL/GenBank/DDBJ databases">
        <title>A dynamic microbial community with high functional redundancy inhabits the cold, oxic subseafloor aquifer.</title>
        <authorList>
            <person name="Tully B.J."/>
            <person name="Wheat C.G."/>
            <person name="Glazer B.T."/>
            <person name="Huber J.A."/>
        </authorList>
    </citation>
    <scope>NUCLEOTIDE SEQUENCE [LARGE SCALE GENOMIC DNA]</scope>
</reference>
<accession>A0A2A4YA06</accession>
<comment type="caution">
    <text evidence="1">The sequence shown here is derived from an EMBL/GenBank/DDBJ whole genome shotgun (WGS) entry which is preliminary data.</text>
</comment>
<dbReference type="Proteomes" id="UP000217838">
    <property type="component" value="Unassembled WGS sequence"/>
</dbReference>
<dbReference type="EMBL" id="NVUU01000140">
    <property type="protein sequence ID" value="PCI91217.1"/>
    <property type="molecule type" value="Genomic_DNA"/>
</dbReference>
<sequence>MTTGIQDLTVLGPQGLALPEENFISGIATGLSEIKDSMAEVFESAINTIGDLFGRRREVQKDTSSFAYQQSTYMRFHQIIEHGKTTLEQLQKFGVDPEKIQAHLTSKSFLNLIHQLRKIGTEQFAGSLLDNLLTYYATQPAPPENLHLEKLLNIFEEFIPDFDFKFKPDETPLERRTKVMTKLKGLRVQYSGRVTTFLCTNDEKEMNAIFLLGLLQHNTCFSIRDGAENLDSLIELAEGCRNNTFDPTKPTFVFFLHDLHKEGDNFAIYGPSTTEHFKKTIQRFSKTHNVVVHRMKSGEDAKKHLQSLKRKHGQRITDVMIAAHGNSSGMMLSDTEHSGKIDFSSEIETDGRIYLFSCSTAKRTTSGDRPYAELLSEAHPHVTVYAPPEVIQRLTIQFPYGDERPFVRFTTVREEKGVEKTERIFAKVFKAGREVPN</sequence>
<dbReference type="AlphaFoldDB" id="A0A2A4YA06"/>